<name>A0A5N7ACL7_9EURO</name>
<dbReference type="SUPFAM" id="SSF52540">
    <property type="entry name" value="P-loop containing nucleoside triphosphate hydrolases"/>
    <property type="match status" value="1"/>
</dbReference>
<dbReference type="PANTHER" id="PTHR43721:SF22">
    <property type="entry name" value="ELONGATION FACTOR TU, MITOCHONDRIAL"/>
    <property type="match status" value="1"/>
</dbReference>
<dbReference type="OrthoDB" id="2067at2759"/>
<dbReference type="InterPro" id="IPR000795">
    <property type="entry name" value="T_Tr_GTP-bd_dom"/>
</dbReference>
<proteinExistence type="inferred from homology"/>
<dbReference type="Pfam" id="PF00009">
    <property type="entry name" value="GTP_EFTU"/>
    <property type="match status" value="1"/>
</dbReference>
<dbReference type="Pfam" id="PF03143">
    <property type="entry name" value="GTP_EFTU_D3"/>
    <property type="match status" value="1"/>
</dbReference>
<evidence type="ECO:0000256" key="5">
    <source>
        <dbReference type="ARBA" id="ARBA00023134"/>
    </source>
</evidence>
<dbReference type="InterPro" id="IPR050055">
    <property type="entry name" value="EF-Tu_GTPase"/>
</dbReference>
<dbReference type="AlphaFoldDB" id="A0A5N7ACL7"/>
<dbReference type="InterPro" id="IPR027417">
    <property type="entry name" value="P-loop_NTPase"/>
</dbReference>
<dbReference type="FunFam" id="2.40.30.10:FF:000002">
    <property type="entry name" value="Elongation factor Tu"/>
    <property type="match status" value="1"/>
</dbReference>
<feature type="domain" description="Tr-type G" evidence="6">
    <location>
        <begin position="4"/>
        <end position="135"/>
    </location>
</feature>
<keyword evidence="8" id="KW-0396">Initiation factor</keyword>
<comment type="similarity">
    <text evidence="1">Belongs to the TRAFAC class translation factor GTPase superfamily. Classic translation factor GTPase family. EF-Tu/EF-1A subfamily.</text>
</comment>
<accession>A0A5N7ACL7</accession>
<dbReference type="Proteomes" id="UP000326268">
    <property type="component" value="Unassembled WGS sequence"/>
</dbReference>
<protein>
    <submittedName>
        <fullName evidence="8">Translation elongation factor EF1A/initiation factor IF2gamma</fullName>
    </submittedName>
</protein>
<dbReference type="GO" id="GO:0003924">
    <property type="term" value="F:GTPase activity"/>
    <property type="evidence" value="ECO:0007669"/>
    <property type="project" value="InterPro"/>
</dbReference>
<dbReference type="InterPro" id="IPR004160">
    <property type="entry name" value="Transl_elong_EFTu/EF1A_C"/>
</dbReference>
<dbReference type="CDD" id="cd03707">
    <property type="entry name" value="EFTU_III"/>
    <property type="match status" value="1"/>
</dbReference>
<sequence length="284" mass="31463">MAMLTAHVQYESETRQYMHVDWPRQADYIKYMLSDAVQMDGLMAQTREEIMVARQAGVSYIVVFLNKCDMVDNEDQHELVELEVRGLLTSYGFPGDNLPIIKGSAKQVLEGGSDGSELGEHAIIRLVEALGRYIPVPAPTVDHPFLMPVEDVFSVPGRGVIRVGDEVDIVGFGAVVRTTCTGVEMFRNVRMYTDFKGQVYLLNREEGGRHAPIFNNYQAQFFICMTDVTGSITSLEGMEMVMPGDSWSITVKLVAPMAIKEGLHFAISEGGRTVGRGIVTSTLE</sequence>
<reference evidence="8 9" key="1">
    <citation type="submission" date="2019-04" db="EMBL/GenBank/DDBJ databases">
        <title>Friends and foes A comparative genomics studyof 23 Aspergillus species from section Flavi.</title>
        <authorList>
            <consortium name="DOE Joint Genome Institute"/>
            <person name="Kjaerbolling I."/>
            <person name="Vesth T."/>
            <person name="Frisvad J.C."/>
            <person name="Nybo J.L."/>
            <person name="Theobald S."/>
            <person name="Kildgaard S."/>
            <person name="Isbrandt T."/>
            <person name="Kuo A."/>
            <person name="Sato A."/>
            <person name="Lyhne E.K."/>
            <person name="Kogle M.E."/>
            <person name="Wiebenga A."/>
            <person name="Kun R.S."/>
            <person name="Lubbers R.J."/>
            <person name="Makela M.R."/>
            <person name="Barry K."/>
            <person name="Chovatia M."/>
            <person name="Clum A."/>
            <person name="Daum C."/>
            <person name="Haridas S."/>
            <person name="He G."/>
            <person name="LaButti K."/>
            <person name="Lipzen A."/>
            <person name="Mondo S."/>
            <person name="Riley R."/>
            <person name="Salamov A."/>
            <person name="Simmons B.A."/>
            <person name="Magnuson J.K."/>
            <person name="Henrissat B."/>
            <person name="Mortensen U.H."/>
            <person name="Larsen T.O."/>
            <person name="Devries R.P."/>
            <person name="Grigoriev I.V."/>
            <person name="Machida M."/>
            <person name="Baker S.E."/>
            <person name="Andersen M.R."/>
        </authorList>
    </citation>
    <scope>NUCLEOTIDE SEQUENCE [LARGE SCALE GENOMIC DNA]</scope>
    <source>
        <strain evidence="8 9">CBS 763.97</strain>
    </source>
</reference>
<evidence type="ECO:0000256" key="1">
    <source>
        <dbReference type="ARBA" id="ARBA00007249"/>
    </source>
</evidence>
<evidence type="ECO:0000259" key="7">
    <source>
        <dbReference type="Pfam" id="PF03143"/>
    </source>
</evidence>
<dbReference type="InterPro" id="IPR009001">
    <property type="entry name" value="Transl_elong_EF1A/Init_IF2_C"/>
</dbReference>
<dbReference type="GO" id="GO:0005829">
    <property type="term" value="C:cytosol"/>
    <property type="evidence" value="ECO:0007669"/>
    <property type="project" value="TreeGrafter"/>
</dbReference>
<dbReference type="RefSeq" id="XP_031930653.1">
    <property type="nucleotide sequence ID" value="XM_032075052.1"/>
</dbReference>
<evidence type="ECO:0000256" key="2">
    <source>
        <dbReference type="ARBA" id="ARBA00022741"/>
    </source>
</evidence>
<dbReference type="EMBL" id="ML737596">
    <property type="protein sequence ID" value="KAE8367572.1"/>
    <property type="molecule type" value="Genomic_DNA"/>
</dbReference>
<keyword evidence="3 8" id="KW-0251">Elongation factor</keyword>
<keyword evidence="2" id="KW-0547">Nucleotide-binding</keyword>
<dbReference type="GeneID" id="43659498"/>
<organism evidence="8 9">
    <name type="scientific">Aspergillus caelatus</name>
    <dbReference type="NCBI Taxonomy" id="61420"/>
    <lineage>
        <taxon>Eukaryota</taxon>
        <taxon>Fungi</taxon>
        <taxon>Dikarya</taxon>
        <taxon>Ascomycota</taxon>
        <taxon>Pezizomycotina</taxon>
        <taxon>Eurotiomycetes</taxon>
        <taxon>Eurotiomycetidae</taxon>
        <taxon>Eurotiales</taxon>
        <taxon>Aspergillaceae</taxon>
        <taxon>Aspergillus</taxon>
        <taxon>Aspergillus subgen. Circumdati</taxon>
    </lineage>
</organism>
<evidence type="ECO:0000313" key="8">
    <source>
        <dbReference type="EMBL" id="KAE8367572.1"/>
    </source>
</evidence>
<dbReference type="GO" id="GO:0003746">
    <property type="term" value="F:translation elongation factor activity"/>
    <property type="evidence" value="ECO:0007669"/>
    <property type="project" value="UniProtKB-KW"/>
</dbReference>
<dbReference type="GO" id="GO:0005525">
    <property type="term" value="F:GTP binding"/>
    <property type="evidence" value="ECO:0007669"/>
    <property type="project" value="UniProtKB-KW"/>
</dbReference>
<feature type="domain" description="Translation elongation factor EFTu/EF1A C-terminal" evidence="7">
    <location>
        <begin position="189"/>
        <end position="281"/>
    </location>
</feature>
<dbReference type="PANTHER" id="PTHR43721">
    <property type="entry name" value="ELONGATION FACTOR TU-RELATED"/>
    <property type="match status" value="1"/>
</dbReference>
<evidence type="ECO:0000313" key="9">
    <source>
        <dbReference type="Proteomes" id="UP000326268"/>
    </source>
</evidence>
<keyword evidence="9" id="KW-1185">Reference proteome</keyword>
<evidence type="ECO:0000256" key="4">
    <source>
        <dbReference type="ARBA" id="ARBA00022917"/>
    </source>
</evidence>
<dbReference type="GO" id="GO:0003743">
    <property type="term" value="F:translation initiation factor activity"/>
    <property type="evidence" value="ECO:0007669"/>
    <property type="project" value="UniProtKB-KW"/>
</dbReference>
<gene>
    <name evidence="8" type="ORF">BDV27DRAFT_169497</name>
</gene>
<dbReference type="Gene3D" id="3.40.50.300">
    <property type="entry name" value="P-loop containing nucleotide triphosphate hydrolases"/>
    <property type="match status" value="1"/>
</dbReference>
<evidence type="ECO:0000259" key="6">
    <source>
        <dbReference type="Pfam" id="PF00009"/>
    </source>
</evidence>
<keyword evidence="4" id="KW-0648">Protein biosynthesis</keyword>
<dbReference type="SUPFAM" id="SSF50465">
    <property type="entry name" value="EF-Tu/eEF-1alpha/eIF2-gamma C-terminal domain"/>
    <property type="match status" value="1"/>
</dbReference>
<dbReference type="Gene3D" id="2.40.30.10">
    <property type="entry name" value="Translation factors"/>
    <property type="match status" value="2"/>
</dbReference>
<keyword evidence="5" id="KW-0342">GTP-binding</keyword>
<evidence type="ECO:0000256" key="3">
    <source>
        <dbReference type="ARBA" id="ARBA00022768"/>
    </source>
</evidence>